<reference evidence="1 2" key="1">
    <citation type="submission" date="2019-02" db="EMBL/GenBank/DDBJ databases">
        <title>Deep-cultivation of Planctomycetes and their phenomic and genomic characterization uncovers novel biology.</title>
        <authorList>
            <person name="Wiegand S."/>
            <person name="Jogler M."/>
            <person name="Boedeker C."/>
            <person name="Pinto D."/>
            <person name="Vollmers J."/>
            <person name="Rivas-Marin E."/>
            <person name="Kohn T."/>
            <person name="Peeters S.H."/>
            <person name="Heuer A."/>
            <person name="Rast P."/>
            <person name="Oberbeckmann S."/>
            <person name="Bunk B."/>
            <person name="Jeske O."/>
            <person name="Meyerdierks A."/>
            <person name="Storesund J.E."/>
            <person name="Kallscheuer N."/>
            <person name="Luecker S."/>
            <person name="Lage O.M."/>
            <person name="Pohl T."/>
            <person name="Merkel B.J."/>
            <person name="Hornburger P."/>
            <person name="Mueller R.-W."/>
            <person name="Bruemmer F."/>
            <person name="Labrenz M."/>
            <person name="Spormann A.M."/>
            <person name="Op Den Camp H."/>
            <person name="Overmann J."/>
            <person name="Amann R."/>
            <person name="Jetten M.S.M."/>
            <person name="Mascher T."/>
            <person name="Medema M.H."/>
            <person name="Devos D.P."/>
            <person name="Kaster A.-K."/>
            <person name="Ovreas L."/>
            <person name="Rohde M."/>
            <person name="Galperin M.Y."/>
            <person name="Jogler C."/>
        </authorList>
    </citation>
    <scope>NUCLEOTIDE SEQUENCE [LARGE SCALE GENOMIC DNA]</scope>
    <source>
        <strain evidence="1 2">Pla22</strain>
    </source>
</reference>
<keyword evidence="2" id="KW-1185">Reference proteome</keyword>
<evidence type="ECO:0000313" key="1">
    <source>
        <dbReference type="EMBL" id="TWT50453.1"/>
    </source>
</evidence>
<name>A0A5C5WKG5_9BACT</name>
<gene>
    <name evidence="1" type="ORF">Pla22_31960</name>
</gene>
<dbReference type="AlphaFoldDB" id="A0A5C5WKG5"/>
<comment type="caution">
    <text evidence="1">The sequence shown here is derived from an EMBL/GenBank/DDBJ whole genome shotgun (WGS) entry which is preliminary data.</text>
</comment>
<dbReference type="Proteomes" id="UP000316598">
    <property type="component" value="Unassembled WGS sequence"/>
</dbReference>
<evidence type="ECO:0000313" key="2">
    <source>
        <dbReference type="Proteomes" id="UP000316598"/>
    </source>
</evidence>
<sequence>MNGLVVLAETLERKLSYAASKSVTAGQHKQERIASTLVHPHRFPLWQLQSCQQKELLKERSTIAVPTAV</sequence>
<proteinExistence type="predicted"/>
<dbReference type="EMBL" id="SJPI01000002">
    <property type="protein sequence ID" value="TWT50453.1"/>
    <property type="molecule type" value="Genomic_DNA"/>
</dbReference>
<organism evidence="1 2">
    <name type="scientific">Rubripirellula amarantea</name>
    <dbReference type="NCBI Taxonomy" id="2527999"/>
    <lineage>
        <taxon>Bacteria</taxon>
        <taxon>Pseudomonadati</taxon>
        <taxon>Planctomycetota</taxon>
        <taxon>Planctomycetia</taxon>
        <taxon>Pirellulales</taxon>
        <taxon>Pirellulaceae</taxon>
        <taxon>Rubripirellula</taxon>
    </lineage>
</organism>
<accession>A0A5C5WKG5</accession>
<protein>
    <submittedName>
        <fullName evidence="1">Uncharacterized protein</fullName>
    </submittedName>
</protein>